<dbReference type="SUPFAM" id="SSF56801">
    <property type="entry name" value="Acetyl-CoA synthetase-like"/>
    <property type="match status" value="1"/>
</dbReference>
<accession>M9RHN5</accession>
<dbReference type="Gene3D" id="3.40.50.12780">
    <property type="entry name" value="N-terminal domain of ligase-like"/>
    <property type="match status" value="1"/>
</dbReference>
<reference evidence="4 5" key="1">
    <citation type="journal article" date="2013" name="PLoS ONE">
        <title>Poles Apart: Arctic and Antarctic Octadecabacter strains Share High Genome Plasticity and a New Type of Xanthorhodopsin.</title>
        <authorList>
            <person name="Vollmers J."/>
            <person name="Voget S."/>
            <person name="Dietrich S."/>
            <person name="Gollnow K."/>
            <person name="Smits M."/>
            <person name="Meyer K."/>
            <person name="Brinkhoff T."/>
            <person name="Simon M."/>
            <person name="Daniel R."/>
        </authorList>
    </citation>
    <scope>NUCLEOTIDE SEQUENCE [LARGE SCALE GENOMIC DNA]</scope>
    <source>
        <strain evidence="4 5">238</strain>
    </source>
</reference>
<sequence length="498" mass="53328">MTLDPVPSSFNMASYVLARASDDPAKIALAVLGDDTDERWTYAQIENAIRGAATGLLTTGLASGDRVLLRLGNTPDFAIAFLACIAVDLIPVPTSSQLSVDEITKMTIDLAPKAIIAAADIALPDCTAPVIDTATLVSFYGMLPADYTYGDPDRAAYIIFTSGTSGTPRGVVHAHRAIWARRMMHDGWYGLTRNDRVLHAGAFNWTYTLGTGLMDPWTVGATALIPAAGTPPDRLPTLLAQHNATIFAATPGVYRQLLKSPIAPIPTLRHGLSAGEKLPNTTRTAWTSATNTPIYEAYGMSECSTFISASPRQSADVGTLGQPQPGRRIALLDQSGTSGDTGQIAVHESDPGLMLGYLNAPEETAARFSDDWFLTGDIGRRLPSGAVAYEGRVDDMMNAGGYRVSPIEVETALAQHPDIHEVAAVEVRVKSDASIIAAFYTSTDVIVDTELAAHCAAHLARYKCPRIFIRRDALPRGANNKLLRRALRSDWEAAHGQT</sequence>
<dbReference type="OrthoDB" id="9803968at2"/>
<dbReference type="Proteomes" id="UP000004688">
    <property type="component" value="Chromosome"/>
</dbReference>
<evidence type="ECO:0000259" key="3">
    <source>
        <dbReference type="Pfam" id="PF13193"/>
    </source>
</evidence>
<name>M9RHN5_9RHOB</name>
<dbReference type="InterPro" id="IPR045851">
    <property type="entry name" value="AMP-bd_C_sf"/>
</dbReference>
<dbReference type="HOGENOM" id="CLU_000022_59_10_5"/>
<dbReference type="EMBL" id="CP003742">
    <property type="protein sequence ID" value="AGI72089.1"/>
    <property type="molecule type" value="Genomic_DNA"/>
</dbReference>
<dbReference type="eggNOG" id="COG0365">
    <property type="taxonomic scope" value="Bacteria"/>
</dbReference>
<dbReference type="PANTHER" id="PTHR43352:SF1">
    <property type="entry name" value="ANTHRANILATE--COA LIGASE"/>
    <property type="match status" value="1"/>
</dbReference>
<keyword evidence="5" id="KW-1185">Reference proteome</keyword>
<evidence type="ECO:0000259" key="2">
    <source>
        <dbReference type="Pfam" id="PF00501"/>
    </source>
</evidence>
<dbReference type="GO" id="GO:0016878">
    <property type="term" value="F:acid-thiol ligase activity"/>
    <property type="evidence" value="ECO:0007669"/>
    <property type="project" value="TreeGrafter"/>
</dbReference>
<organism evidence="4 5">
    <name type="scientific">Octadecabacter arcticus 238</name>
    <dbReference type="NCBI Taxonomy" id="391616"/>
    <lineage>
        <taxon>Bacteria</taxon>
        <taxon>Pseudomonadati</taxon>
        <taxon>Pseudomonadota</taxon>
        <taxon>Alphaproteobacteria</taxon>
        <taxon>Rhodobacterales</taxon>
        <taxon>Roseobacteraceae</taxon>
        <taxon>Octadecabacter</taxon>
    </lineage>
</organism>
<dbReference type="GO" id="GO:0044550">
    <property type="term" value="P:secondary metabolite biosynthetic process"/>
    <property type="evidence" value="ECO:0007669"/>
    <property type="project" value="TreeGrafter"/>
</dbReference>
<dbReference type="AlphaFoldDB" id="M9RHN5"/>
<dbReference type="Pfam" id="PF00501">
    <property type="entry name" value="AMP-binding"/>
    <property type="match status" value="1"/>
</dbReference>
<evidence type="ECO:0000256" key="1">
    <source>
        <dbReference type="ARBA" id="ARBA00022598"/>
    </source>
</evidence>
<dbReference type="STRING" id="391616.OA238_c19860"/>
<keyword evidence="1" id="KW-0436">Ligase</keyword>
<dbReference type="InterPro" id="IPR042099">
    <property type="entry name" value="ANL_N_sf"/>
</dbReference>
<dbReference type="InterPro" id="IPR020845">
    <property type="entry name" value="AMP-binding_CS"/>
</dbReference>
<dbReference type="PROSITE" id="PS00455">
    <property type="entry name" value="AMP_BINDING"/>
    <property type="match status" value="1"/>
</dbReference>
<feature type="domain" description="AMP-binding enzyme C-terminal" evidence="3">
    <location>
        <begin position="408"/>
        <end position="481"/>
    </location>
</feature>
<dbReference type="Pfam" id="PF13193">
    <property type="entry name" value="AMP-binding_C"/>
    <property type="match status" value="1"/>
</dbReference>
<gene>
    <name evidence="4" type="ORF">OA238_c19860</name>
</gene>
<dbReference type="RefSeq" id="WP_015495208.1">
    <property type="nucleotide sequence ID" value="NC_020908.1"/>
</dbReference>
<dbReference type="InterPro" id="IPR025110">
    <property type="entry name" value="AMP-bd_C"/>
</dbReference>
<evidence type="ECO:0000313" key="5">
    <source>
        <dbReference type="Proteomes" id="UP000004688"/>
    </source>
</evidence>
<dbReference type="Gene3D" id="3.30.300.30">
    <property type="match status" value="1"/>
</dbReference>
<protein>
    <submittedName>
        <fullName evidence="4">ATP-dependent AMP-binding enzyme</fullName>
    </submittedName>
</protein>
<feature type="domain" description="AMP-dependent synthetase/ligase" evidence="2">
    <location>
        <begin position="19"/>
        <end position="358"/>
    </location>
</feature>
<dbReference type="InterPro" id="IPR000873">
    <property type="entry name" value="AMP-dep_synth/lig_dom"/>
</dbReference>
<dbReference type="PANTHER" id="PTHR43352">
    <property type="entry name" value="ACETYL-COA SYNTHETASE"/>
    <property type="match status" value="1"/>
</dbReference>
<evidence type="ECO:0000313" key="4">
    <source>
        <dbReference type="EMBL" id="AGI72089.1"/>
    </source>
</evidence>
<proteinExistence type="predicted"/>
<dbReference type="KEGG" id="oar:OA238_c19860"/>